<comment type="catalytic activity">
    <reaction evidence="36">
        <text>1-octadecanoyl-2-(4Z,7Z,10Z,13Z,16Z,19Z-docosahexaenoyl)-sn-glycerol + ATP = 1-octadecanoyl-2-(4Z,7Z,10Z,13Z,16Z,19Z-docosahexaenoyl)-sn-glycero-3-phosphate + ADP + H(+)</text>
        <dbReference type="Rhea" id="RHEA:40359"/>
        <dbReference type="ChEBI" id="CHEBI:15378"/>
        <dbReference type="ChEBI" id="CHEBI:30616"/>
        <dbReference type="ChEBI" id="CHEBI:77129"/>
        <dbReference type="ChEBI" id="CHEBI:77130"/>
        <dbReference type="ChEBI" id="CHEBI:456216"/>
    </reaction>
    <physiologicalReaction direction="left-to-right" evidence="36">
        <dbReference type="Rhea" id="RHEA:40360"/>
    </physiologicalReaction>
</comment>
<keyword evidence="16" id="KW-0862">Zinc</keyword>
<evidence type="ECO:0000256" key="44">
    <source>
        <dbReference type="SAM" id="MobiDB-lite"/>
    </source>
</evidence>
<keyword evidence="17 43" id="KW-0067">ATP-binding</keyword>
<dbReference type="GO" id="GO:0046486">
    <property type="term" value="P:glycerolipid metabolic process"/>
    <property type="evidence" value="ECO:0007669"/>
    <property type="project" value="UniProtKB-UniPathway"/>
</dbReference>
<comment type="catalytic activity">
    <reaction evidence="25">
        <text>1-octadecanoyl-2-(5Z,8Z,11Z,14Z-eicosatetraenoyl)-sn-glycerol + ATP = 1-octadecanoyl-2-(5Z,8Z,11Z,14Z-eicosatetraenoyl)-sn-glycero-3-phosphate + ADP + H(+)</text>
        <dbReference type="Rhea" id="RHEA:40323"/>
        <dbReference type="ChEBI" id="CHEBI:15378"/>
        <dbReference type="ChEBI" id="CHEBI:30616"/>
        <dbReference type="ChEBI" id="CHEBI:75728"/>
        <dbReference type="ChEBI" id="CHEBI:77091"/>
        <dbReference type="ChEBI" id="CHEBI:456216"/>
    </reaction>
    <physiologicalReaction direction="left-to-right" evidence="25">
        <dbReference type="Rhea" id="RHEA:40324"/>
    </physiologicalReaction>
</comment>
<gene>
    <name evidence="46 48" type="primary">DGKZ</name>
</gene>
<comment type="catalytic activity">
    <reaction evidence="40">
        <text>1-eicosanoyl-2-(5Z,8Z,11Z,14Z)-eicosatetraenoyl-sn-glycerol + ATP = 1-eicosanoyl-2-(5Z,8Z,11Z,14Z)-eicosatetraenoyl-sn-glycero-3-phosphate + ADP + H(+)</text>
        <dbReference type="Rhea" id="RHEA:40331"/>
        <dbReference type="ChEBI" id="CHEBI:15378"/>
        <dbReference type="ChEBI" id="CHEBI:30616"/>
        <dbReference type="ChEBI" id="CHEBI:77094"/>
        <dbReference type="ChEBI" id="CHEBI:87223"/>
        <dbReference type="ChEBI" id="CHEBI:456216"/>
    </reaction>
    <physiologicalReaction direction="left-to-right" evidence="40">
        <dbReference type="Rhea" id="RHEA:40332"/>
    </physiologicalReaction>
</comment>
<evidence type="ECO:0000256" key="2">
    <source>
        <dbReference type="ARBA" id="ARBA00004236"/>
    </source>
</evidence>
<dbReference type="GO" id="GO:0007200">
    <property type="term" value="P:phospholipase C-activating G protein-coupled receptor signaling pathway"/>
    <property type="evidence" value="ECO:0007669"/>
    <property type="project" value="InterPro"/>
</dbReference>
<dbReference type="EC" id="2.7.1.107" evidence="43"/>
<dbReference type="PROSITE" id="PS50297">
    <property type="entry name" value="ANK_REP_REGION"/>
    <property type="match status" value="1"/>
</dbReference>
<evidence type="ECO:0000256" key="6">
    <source>
        <dbReference type="ARBA" id="ARBA00009280"/>
    </source>
</evidence>
<dbReference type="GO" id="GO:0005524">
    <property type="term" value="F:ATP binding"/>
    <property type="evidence" value="ECO:0007669"/>
    <property type="project" value="UniProtKB-KW"/>
</dbReference>
<comment type="pathway">
    <text evidence="5">Lipid metabolism; glycerolipid metabolism.</text>
</comment>
<comment type="similarity">
    <text evidence="6 43">Belongs to the eukaryotic diacylglycerol kinase family.</text>
</comment>
<dbReference type="InterPro" id="IPR000756">
    <property type="entry name" value="Diacylglycerol_kin_accessory"/>
</dbReference>
<comment type="pathway">
    <text evidence="41">Glycerolipid metabolism.</text>
</comment>
<evidence type="ECO:0000256" key="25">
    <source>
        <dbReference type="ARBA" id="ARBA00023400"/>
    </source>
</evidence>
<dbReference type="SMART" id="SM00248">
    <property type="entry name" value="ANK"/>
    <property type="match status" value="2"/>
</dbReference>
<dbReference type="GO" id="GO:0005634">
    <property type="term" value="C:nucleus"/>
    <property type="evidence" value="ECO:0007669"/>
    <property type="project" value="UniProtKB-SubCell"/>
</dbReference>
<comment type="catalytic activity">
    <reaction evidence="23">
        <text>1,2-di-(9Z-octadecenoyl)-sn-glycerol + ATP = 1,2-di-(9Z-octadecenoyl)-sn-glycero-3-phosphate + ADP + H(+)</text>
        <dbReference type="Rhea" id="RHEA:40327"/>
        <dbReference type="ChEBI" id="CHEBI:15378"/>
        <dbReference type="ChEBI" id="CHEBI:30616"/>
        <dbReference type="ChEBI" id="CHEBI:52333"/>
        <dbReference type="ChEBI" id="CHEBI:74546"/>
        <dbReference type="ChEBI" id="CHEBI:456216"/>
    </reaction>
    <physiologicalReaction direction="left-to-right" evidence="23">
        <dbReference type="Rhea" id="RHEA:40328"/>
    </physiologicalReaction>
</comment>
<dbReference type="VGNC" id="VGNC:17155">
    <property type="gene designation" value="DGKZ"/>
</dbReference>
<keyword evidence="47" id="KW-1185">Reference proteome</keyword>
<dbReference type="Gene3D" id="1.25.40.20">
    <property type="entry name" value="Ankyrin repeat-containing domain"/>
    <property type="match status" value="1"/>
</dbReference>
<dbReference type="InterPro" id="IPR056383">
    <property type="entry name" value="DGKI-like_dom"/>
</dbReference>
<evidence type="ECO:0000256" key="35">
    <source>
        <dbReference type="ARBA" id="ARBA00050690"/>
    </source>
</evidence>
<evidence type="ECO:0000256" key="40">
    <source>
        <dbReference type="ARBA" id="ARBA00051725"/>
    </source>
</evidence>
<dbReference type="Gene3D" id="3.40.50.10330">
    <property type="entry name" value="Probable inorganic polyphosphate/atp-NAD kinase, domain 1"/>
    <property type="match status" value="1"/>
</dbReference>
<dbReference type="InterPro" id="IPR047485">
    <property type="entry name" value="C1_DGKzeta_rpt1"/>
</dbReference>
<feature type="compositionally biased region" description="Gly residues" evidence="44">
    <location>
        <begin position="16"/>
        <end position="28"/>
    </location>
</feature>
<dbReference type="SUPFAM" id="SSF111331">
    <property type="entry name" value="NAD kinase/diacylglycerol kinase-like"/>
    <property type="match status" value="1"/>
</dbReference>
<evidence type="ECO:0000256" key="17">
    <source>
        <dbReference type="ARBA" id="ARBA00022840"/>
    </source>
</evidence>
<evidence type="ECO:0000256" key="7">
    <source>
        <dbReference type="ARBA" id="ARBA00022475"/>
    </source>
</evidence>
<evidence type="ECO:0000256" key="5">
    <source>
        <dbReference type="ARBA" id="ARBA00005175"/>
    </source>
</evidence>
<evidence type="ECO:0000259" key="45">
    <source>
        <dbReference type="PROSITE" id="PS50146"/>
    </source>
</evidence>
<dbReference type="SMART" id="SM00109">
    <property type="entry name" value="C1"/>
    <property type="match status" value="2"/>
</dbReference>
<dbReference type="Pfam" id="PF12796">
    <property type="entry name" value="Ank_2"/>
    <property type="match status" value="1"/>
</dbReference>
<comment type="catalytic activity">
    <reaction evidence="32">
        <text>1-O-hexadecyl-2-acetyl-sn-glycerol + ATP = 1-O-hexadecyl-2-acetyl-sn-glycero-3-phosphate + ADP + H(+)</text>
        <dbReference type="Rhea" id="RHEA:41676"/>
        <dbReference type="ChEBI" id="CHEBI:15378"/>
        <dbReference type="ChEBI" id="CHEBI:30616"/>
        <dbReference type="ChEBI" id="CHEBI:75936"/>
        <dbReference type="ChEBI" id="CHEBI:78385"/>
        <dbReference type="ChEBI" id="CHEBI:456216"/>
    </reaction>
    <physiologicalReaction direction="left-to-right" evidence="32">
        <dbReference type="Rhea" id="RHEA:41677"/>
    </physiologicalReaction>
</comment>
<reference evidence="46" key="2">
    <citation type="submission" date="2025-08" db="UniProtKB">
        <authorList>
            <consortium name="Ensembl"/>
        </authorList>
    </citation>
    <scope>IDENTIFICATION</scope>
    <source>
        <strain evidence="46">Thoroughbred</strain>
    </source>
</reference>
<dbReference type="FunFam" id="3.40.50.10330:FF:000002">
    <property type="entry name" value="Diacylglycerol kinase"/>
    <property type="match status" value="1"/>
</dbReference>
<evidence type="ECO:0000313" key="46">
    <source>
        <dbReference type="Ensembl" id="ENSECAP00000029981.2"/>
    </source>
</evidence>
<reference evidence="46" key="3">
    <citation type="submission" date="2025-09" db="UniProtKB">
        <authorList>
            <consortium name="Ensembl"/>
        </authorList>
    </citation>
    <scope>IDENTIFICATION</scope>
    <source>
        <strain evidence="46">Thoroughbred</strain>
    </source>
</reference>
<dbReference type="Gene3D" id="3.30.60.20">
    <property type="match status" value="1"/>
</dbReference>
<dbReference type="FunFam" id="1.25.40.20:FF:000034">
    <property type="entry name" value="Diacylglycerol kinase"/>
    <property type="match status" value="1"/>
</dbReference>
<dbReference type="SMART" id="SM00046">
    <property type="entry name" value="DAGKc"/>
    <property type="match status" value="1"/>
</dbReference>
<comment type="catalytic activity">
    <reaction evidence="38">
        <text>1-octadecanoyl-2-(9Z-octadecenoyl)-sn-glycerol + ATP = 1-octadecanoyl-2-(9Z-octadecenoyl)-sn-glycero-3-phosphate + ADP + H(+)</text>
        <dbReference type="Rhea" id="RHEA:43424"/>
        <dbReference type="ChEBI" id="CHEBI:15378"/>
        <dbReference type="ChEBI" id="CHEBI:30616"/>
        <dbReference type="ChEBI" id="CHEBI:74560"/>
        <dbReference type="ChEBI" id="CHEBI:75468"/>
        <dbReference type="ChEBI" id="CHEBI:456216"/>
    </reaction>
    <physiologicalReaction direction="left-to-right" evidence="38">
        <dbReference type="Rhea" id="RHEA:43425"/>
    </physiologicalReaction>
</comment>
<keyword evidence="11" id="KW-0479">Metal-binding</keyword>
<evidence type="ECO:0000256" key="34">
    <source>
        <dbReference type="ARBA" id="ARBA00050429"/>
    </source>
</evidence>
<evidence type="ECO:0000256" key="19">
    <source>
        <dbReference type="ARBA" id="ARBA00023098"/>
    </source>
</evidence>
<dbReference type="Proteomes" id="UP000002281">
    <property type="component" value="Chromosome 12"/>
</dbReference>
<dbReference type="InterPro" id="IPR047484">
    <property type="entry name" value="C1_DGKzeta_rpt2"/>
</dbReference>
<dbReference type="InterPro" id="IPR037607">
    <property type="entry name" value="DGK"/>
</dbReference>
<evidence type="ECO:0000256" key="11">
    <source>
        <dbReference type="ARBA" id="ARBA00022723"/>
    </source>
</evidence>
<keyword evidence="13 43" id="KW-0547">Nucleotide-binding</keyword>
<keyword evidence="15 43" id="KW-0418">Kinase</keyword>
<evidence type="ECO:0000256" key="33">
    <source>
        <dbReference type="ARBA" id="ARBA00049500"/>
    </source>
</evidence>
<keyword evidence="14" id="KW-0863">Zinc-finger</keyword>
<dbReference type="InterPro" id="IPR016064">
    <property type="entry name" value="NAD/diacylglycerol_kinase_sf"/>
</dbReference>
<evidence type="ECO:0000256" key="36">
    <source>
        <dbReference type="ARBA" id="ARBA00050789"/>
    </source>
</evidence>
<evidence type="ECO:0000256" key="24">
    <source>
        <dbReference type="ARBA" id="ARBA00023395"/>
    </source>
</evidence>
<keyword evidence="19" id="KW-0443">Lipid metabolism</keyword>
<evidence type="ECO:0000256" key="8">
    <source>
        <dbReference type="ARBA" id="ARBA00022490"/>
    </source>
</evidence>
<keyword evidence="9" id="KW-0597">Phosphoprotein</keyword>
<dbReference type="GO" id="GO:0005829">
    <property type="term" value="C:cytosol"/>
    <property type="evidence" value="ECO:0007669"/>
    <property type="project" value="UniProtKB-SubCell"/>
</dbReference>
<evidence type="ECO:0000256" key="37">
    <source>
        <dbReference type="ARBA" id="ARBA00050897"/>
    </source>
</evidence>
<comment type="catalytic activity">
    <reaction evidence="35">
        <text>1,2-di-(5Z,8Z,11Z,14Z)-eicosatetraenoyl-sn-glycerol + ATP = 1,2-di-(5Z,8Z,11Z,14Z)-eicosatetraenoyl-sn-glycero-3-phosphate + ADP + H(+)</text>
        <dbReference type="Rhea" id="RHEA:40351"/>
        <dbReference type="ChEBI" id="CHEBI:15378"/>
        <dbReference type="ChEBI" id="CHEBI:30616"/>
        <dbReference type="ChEBI" id="CHEBI:77125"/>
        <dbReference type="ChEBI" id="CHEBI:77126"/>
        <dbReference type="ChEBI" id="CHEBI:456216"/>
    </reaction>
    <physiologicalReaction direction="left-to-right" evidence="35">
        <dbReference type="Rhea" id="RHEA:40352"/>
    </physiologicalReaction>
</comment>
<reference evidence="46 47" key="1">
    <citation type="journal article" date="2009" name="Science">
        <title>Genome sequence, comparative analysis, and population genetics of the domestic horse.</title>
        <authorList>
            <consortium name="Broad Institute Genome Sequencing Platform"/>
            <consortium name="Broad Institute Whole Genome Assembly Team"/>
            <person name="Wade C.M."/>
            <person name="Giulotto E."/>
            <person name="Sigurdsson S."/>
            <person name="Zoli M."/>
            <person name="Gnerre S."/>
            <person name="Imsland F."/>
            <person name="Lear T.L."/>
            <person name="Adelson D.L."/>
            <person name="Bailey E."/>
            <person name="Bellone R.R."/>
            <person name="Bloecker H."/>
            <person name="Distl O."/>
            <person name="Edgar R.C."/>
            <person name="Garber M."/>
            <person name="Leeb T."/>
            <person name="Mauceli E."/>
            <person name="MacLeod J.N."/>
            <person name="Penedo M.C.T."/>
            <person name="Raison J.M."/>
            <person name="Sharpe T."/>
            <person name="Vogel J."/>
            <person name="Andersson L."/>
            <person name="Antczak D.F."/>
            <person name="Biagi T."/>
            <person name="Binns M.M."/>
            <person name="Chowdhary B.P."/>
            <person name="Coleman S.J."/>
            <person name="Della Valle G."/>
            <person name="Fryc S."/>
            <person name="Guerin G."/>
            <person name="Hasegawa T."/>
            <person name="Hill E.W."/>
            <person name="Jurka J."/>
            <person name="Kiialainen A."/>
            <person name="Lindgren G."/>
            <person name="Liu J."/>
            <person name="Magnani E."/>
            <person name="Mickelson J.R."/>
            <person name="Murray J."/>
            <person name="Nergadze S.G."/>
            <person name="Onofrio R."/>
            <person name="Pedroni S."/>
            <person name="Piras M.F."/>
            <person name="Raudsepp T."/>
            <person name="Rocchi M."/>
            <person name="Roeed K.H."/>
            <person name="Ryder O.A."/>
            <person name="Searle S."/>
            <person name="Skow L."/>
            <person name="Swinburne J.E."/>
            <person name="Syvaenen A.C."/>
            <person name="Tozaki T."/>
            <person name="Valberg S.J."/>
            <person name="Vaudin M."/>
            <person name="White J.R."/>
            <person name="Zody M.C."/>
            <person name="Lander E.S."/>
            <person name="Lindblad-Toh K."/>
        </authorList>
    </citation>
    <scope>NUCLEOTIDE SEQUENCE [LARGE SCALE GENOMIC DNA]</scope>
    <source>
        <strain evidence="46 47">Thoroughbred</strain>
    </source>
</reference>
<dbReference type="GO" id="GO:0004143">
    <property type="term" value="F:ATP-dependent diacylglycerol kinase activity"/>
    <property type="evidence" value="ECO:0007669"/>
    <property type="project" value="UniProtKB-EC"/>
</dbReference>
<comment type="catalytic activity">
    <reaction evidence="37">
        <text>1-hexadecanoyl-2-(5Z,8Z,11Z,14Z-eicosatetraenoyl)-sn-glycerol + ATP = 1-hexadecanoyl-2-(5Z,8Z,11Z,14Z-eicosatetraenoyl)-sn-glycero-3-phosphate + ADP + H(+)</text>
        <dbReference type="Rhea" id="RHEA:40335"/>
        <dbReference type="ChEBI" id="CHEBI:15378"/>
        <dbReference type="ChEBI" id="CHEBI:30616"/>
        <dbReference type="ChEBI" id="CHEBI:72864"/>
        <dbReference type="ChEBI" id="CHEBI:77096"/>
        <dbReference type="ChEBI" id="CHEBI:456216"/>
    </reaction>
    <physiologicalReaction direction="left-to-right" evidence="37">
        <dbReference type="Rhea" id="RHEA:40336"/>
    </physiologicalReaction>
</comment>
<evidence type="ECO:0000256" key="30">
    <source>
        <dbReference type="ARBA" id="ARBA00034638"/>
    </source>
</evidence>
<evidence type="ECO:0000256" key="9">
    <source>
        <dbReference type="ARBA" id="ARBA00022553"/>
    </source>
</evidence>
<dbReference type="Gene3D" id="2.60.200.40">
    <property type="match status" value="1"/>
</dbReference>
<comment type="catalytic activity">
    <reaction evidence="33">
        <text>a 1-O-alkyl-sn-glycerol + ATP = a 1-O-alkyl-sn-glycero-3-phosphate + ADP + H(+)</text>
        <dbReference type="Rhea" id="RHEA:16937"/>
        <dbReference type="ChEBI" id="CHEBI:15378"/>
        <dbReference type="ChEBI" id="CHEBI:15850"/>
        <dbReference type="ChEBI" id="CHEBI:30616"/>
        <dbReference type="ChEBI" id="CHEBI:58014"/>
        <dbReference type="ChEBI" id="CHEBI:456216"/>
        <dbReference type="EC" id="2.7.1.93"/>
    </reaction>
    <physiologicalReaction direction="left-to-right" evidence="33">
        <dbReference type="Rhea" id="RHEA:16938"/>
    </physiologicalReaction>
</comment>
<dbReference type="CDD" id="cd20895">
    <property type="entry name" value="C1_DGKzeta_rpt2"/>
    <property type="match status" value="1"/>
</dbReference>
<dbReference type="Pfam" id="PF23578">
    <property type="entry name" value="DGKI"/>
    <property type="match status" value="1"/>
</dbReference>
<evidence type="ECO:0000256" key="20">
    <source>
        <dbReference type="ARBA" id="ARBA00023136"/>
    </source>
</evidence>
<comment type="subcellular location">
    <subcellularLocation>
        <location evidence="2">Cell membrane</location>
    </subcellularLocation>
    <subcellularLocation>
        <location evidence="3">Cell projection</location>
        <location evidence="3">Lamellipodium</location>
    </subcellularLocation>
    <subcellularLocation>
        <location evidence="4">Cytoplasm</location>
        <location evidence="4">Cytosol</location>
    </subcellularLocation>
    <subcellularLocation>
        <location evidence="1">Nucleus</location>
    </subcellularLocation>
</comment>
<dbReference type="SMART" id="SM00045">
    <property type="entry name" value="DAGKa"/>
    <property type="match status" value="1"/>
</dbReference>
<evidence type="ECO:0000256" key="1">
    <source>
        <dbReference type="ARBA" id="ARBA00004123"/>
    </source>
</evidence>
<evidence type="ECO:0000313" key="48">
    <source>
        <dbReference type="VGNC" id="VGNC:17155"/>
    </source>
</evidence>
<dbReference type="Pfam" id="PF00609">
    <property type="entry name" value="DAGK_acc"/>
    <property type="match status" value="1"/>
</dbReference>
<dbReference type="UniPathway" id="UPA00230"/>
<comment type="catalytic activity">
    <reaction evidence="26">
        <text>a 1,2-diacyl-sn-glycerol + ATP = a 1,2-diacyl-sn-glycero-3-phosphate + ADP + H(+)</text>
        <dbReference type="Rhea" id="RHEA:10272"/>
        <dbReference type="ChEBI" id="CHEBI:15378"/>
        <dbReference type="ChEBI" id="CHEBI:17815"/>
        <dbReference type="ChEBI" id="CHEBI:30616"/>
        <dbReference type="ChEBI" id="CHEBI:58608"/>
        <dbReference type="ChEBI" id="CHEBI:456216"/>
        <dbReference type="EC" id="2.7.1.107"/>
    </reaction>
    <physiologicalReaction direction="left-to-right" evidence="26">
        <dbReference type="Rhea" id="RHEA:10273"/>
    </physiologicalReaction>
</comment>
<feature type="compositionally biased region" description="Low complexity" evidence="44">
    <location>
        <begin position="39"/>
        <end position="58"/>
    </location>
</feature>
<evidence type="ECO:0000256" key="27">
    <source>
        <dbReference type="ARBA" id="ARBA00034614"/>
    </source>
</evidence>
<dbReference type="PANTHER" id="PTHR11255">
    <property type="entry name" value="DIACYLGLYCEROL KINASE"/>
    <property type="match status" value="1"/>
</dbReference>
<dbReference type="InterPro" id="IPR036770">
    <property type="entry name" value="Ankyrin_rpt-contain_sf"/>
</dbReference>
<evidence type="ECO:0000256" key="10">
    <source>
        <dbReference type="ARBA" id="ARBA00022679"/>
    </source>
</evidence>
<feature type="compositionally biased region" description="Basic residues" evidence="44">
    <location>
        <begin position="439"/>
        <end position="454"/>
    </location>
</feature>
<dbReference type="ExpressionAtlas" id="A0A3Q2H7Q9">
    <property type="expression patterns" value="baseline"/>
</dbReference>
<keyword evidence="7" id="KW-1003">Cell membrane</keyword>
<dbReference type="GO" id="GO:0008270">
    <property type="term" value="F:zinc ion binding"/>
    <property type="evidence" value="ECO:0007669"/>
    <property type="project" value="UniProtKB-KW"/>
</dbReference>
<dbReference type="GeneTree" id="ENSGT00940000156152"/>
<comment type="catalytic activity">
    <reaction evidence="34">
        <text>1-(9Z-octadecenoyl)-2-hexadecanoyl-sn-glycerol + ATP = 1-(9Z)-octadecenoyl-2-hexadecanoyl-sn-glycero-3-phosphate + ADP + H(+)</text>
        <dbReference type="Rhea" id="RHEA:43420"/>
        <dbReference type="ChEBI" id="CHEBI:15378"/>
        <dbReference type="ChEBI" id="CHEBI:30616"/>
        <dbReference type="ChEBI" id="CHEBI:74551"/>
        <dbReference type="ChEBI" id="CHEBI:75447"/>
        <dbReference type="ChEBI" id="CHEBI:456216"/>
    </reaction>
    <physiologicalReaction direction="left-to-right" evidence="34">
        <dbReference type="Rhea" id="RHEA:43421"/>
    </physiologicalReaction>
</comment>
<feature type="region of interest" description="Disordered" evidence="44">
    <location>
        <begin position="244"/>
        <end position="263"/>
    </location>
</feature>
<evidence type="ECO:0000256" key="15">
    <source>
        <dbReference type="ARBA" id="ARBA00022777"/>
    </source>
</evidence>
<comment type="catalytic activity">
    <reaction evidence="29">
        <text>1-hexadecanoyl-2-(9Z-octadecenoyl)-sn-glycerol + ATP = 1-hexadecanoyl-2-(9Z-octadecenoyl)-sn-glycero-3-phosphate + ADP + H(+)</text>
        <dbReference type="Rhea" id="RHEA:43416"/>
        <dbReference type="ChEBI" id="CHEBI:15378"/>
        <dbReference type="ChEBI" id="CHEBI:30616"/>
        <dbReference type="ChEBI" id="CHEBI:64839"/>
        <dbReference type="ChEBI" id="CHEBI:75466"/>
        <dbReference type="ChEBI" id="CHEBI:456216"/>
    </reaction>
    <physiologicalReaction direction="left-to-right" evidence="29">
        <dbReference type="Rhea" id="RHEA:43417"/>
    </physiologicalReaction>
</comment>
<feature type="compositionally biased region" description="Pro residues" evidence="44">
    <location>
        <begin position="913"/>
        <end position="927"/>
    </location>
</feature>
<keyword evidence="22" id="KW-0966">Cell projection</keyword>
<evidence type="ECO:0000256" key="39">
    <source>
        <dbReference type="ARBA" id="ARBA00051332"/>
    </source>
</evidence>
<dbReference type="Bgee" id="ENSECAG00000018796">
    <property type="expression patterns" value="Expressed in leukocyte and 23 other cell types or tissues"/>
</dbReference>
<evidence type="ECO:0000256" key="28">
    <source>
        <dbReference type="ARBA" id="ARBA00034624"/>
    </source>
</evidence>
<feature type="region of interest" description="Disordered" evidence="44">
    <location>
        <begin position="1"/>
        <end position="60"/>
    </location>
</feature>
<dbReference type="InterPro" id="IPR017438">
    <property type="entry name" value="ATP-NAD_kinase_N"/>
</dbReference>
<keyword evidence="20" id="KW-0472">Membrane</keyword>
<evidence type="ECO:0000256" key="38">
    <source>
        <dbReference type="ARBA" id="ARBA00051008"/>
    </source>
</evidence>
<comment type="catalytic activity">
    <reaction evidence="31">
        <text>1-O-alkyl-2-acyl-sn-glycerol + ATP = 1-O-alkyl-2-acyl-sn-glycero-3-phosphate + ADP + H(+)</text>
        <dbReference type="Rhea" id="RHEA:44072"/>
        <dbReference type="ChEBI" id="CHEBI:15378"/>
        <dbReference type="ChEBI" id="CHEBI:30616"/>
        <dbReference type="ChEBI" id="CHEBI:52595"/>
        <dbReference type="ChEBI" id="CHEBI:73332"/>
        <dbReference type="ChEBI" id="CHEBI:456216"/>
    </reaction>
    <physiologicalReaction direction="left-to-right" evidence="31">
        <dbReference type="Rhea" id="RHEA:44073"/>
    </physiologicalReaction>
</comment>
<feature type="domain" description="DAGKc" evidence="45">
    <location>
        <begin position="441"/>
        <end position="575"/>
    </location>
</feature>
<feature type="repeat" description="ANK" evidence="42">
    <location>
        <begin position="1007"/>
        <end position="1039"/>
    </location>
</feature>
<evidence type="ECO:0000256" key="16">
    <source>
        <dbReference type="ARBA" id="ARBA00022833"/>
    </source>
</evidence>
<dbReference type="Ensembl" id="ENSECAT00000039479.3">
    <property type="protein sequence ID" value="ENSECAP00000029981.2"/>
    <property type="gene ID" value="ENSECAG00000018796.4"/>
</dbReference>
<evidence type="ECO:0000256" key="21">
    <source>
        <dbReference type="ARBA" id="ARBA00023242"/>
    </source>
</evidence>
<keyword evidence="21" id="KW-0539">Nucleus</keyword>
<dbReference type="SUPFAM" id="SSF48403">
    <property type="entry name" value="Ankyrin repeat"/>
    <property type="match status" value="1"/>
</dbReference>
<evidence type="ECO:0000256" key="13">
    <source>
        <dbReference type="ARBA" id="ARBA00022741"/>
    </source>
</evidence>
<evidence type="ECO:0000313" key="47">
    <source>
        <dbReference type="Proteomes" id="UP000002281"/>
    </source>
</evidence>
<evidence type="ECO:0000256" key="23">
    <source>
        <dbReference type="ARBA" id="ARBA00023371"/>
    </source>
</evidence>
<dbReference type="PROSITE" id="PS50088">
    <property type="entry name" value="ANK_REPEAT"/>
    <property type="match status" value="1"/>
</dbReference>
<proteinExistence type="inferred from homology"/>
<feature type="region of interest" description="Disordered" evidence="44">
    <location>
        <begin position="570"/>
        <end position="590"/>
    </location>
</feature>
<comment type="catalytic activity">
    <reaction evidence="28">
        <text>1-O-hexadecyl-2-(5Z,8Z,11Z,14Z-eicosatetraenoyl)-sn-glycerol + ATP = 1-O-hexadecyl-2-(5Z,8Z,11Z,14Z-eicosatetraenoyl)-sn-glycero-3-phosphate + ADP + H(+)</text>
        <dbReference type="Rhea" id="RHEA:40403"/>
        <dbReference type="ChEBI" id="CHEBI:15378"/>
        <dbReference type="ChEBI" id="CHEBI:30616"/>
        <dbReference type="ChEBI" id="CHEBI:77184"/>
        <dbReference type="ChEBI" id="CHEBI:77186"/>
        <dbReference type="ChEBI" id="CHEBI:456216"/>
    </reaction>
    <physiologicalReaction direction="left-to-right" evidence="28">
        <dbReference type="Rhea" id="RHEA:40404"/>
    </physiologicalReaction>
</comment>
<comment type="catalytic activity">
    <reaction evidence="27">
        <text>1-O-hexadecyl-sn-glycerol + ATP = 1-O-hexadecyl-sn-glycero-3-phosphate + ADP + H(+)</text>
        <dbReference type="Rhea" id="RHEA:41672"/>
        <dbReference type="ChEBI" id="CHEBI:15378"/>
        <dbReference type="ChEBI" id="CHEBI:30616"/>
        <dbReference type="ChEBI" id="CHEBI:34115"/>
        <dbReference type="ChEBI" id="CHEBI:77580"/>
        <dbReference type="ChEBI" id="CHEBI:456216"/>
    </reaction>
    <physiologicalReaction direction="left-to-right" evidence="27">
        <dbReference type="Rhea" id="RHEA:41673"/>
    </physiologicalReaction>
</comment>
<dbReference type="GO" id="GO:0030027">
    <property type="term" value="C:lamellipodium"/>
    <property type="evidence" value="ECO:0007669"/>
    <property type="project" value="UniProtKB-SubCell"/>
</dbReference>
<evidence type="ECO:0000256" key="12">
    <source>
        <dbReference type="ARBA" id="ARBA00022737"/>
    </source>
</evidence>
<dbReference type="InterPro" id="IPR001206">
    <property type="entry name" value="Diacylglycerol_kinase_cat_dom"/>
</dbReference>
<evidence type="ECO:0000256" key="29">
    <source>
        <dbReference type="ARBA" id="ARBA00034636"/>
    </source>
</evidence>
<name>A0A3Q2H7Q9_HORSE</name>
<keyword evidence="10 43" id="KW-0808">Transferase</keyword>
<dbReference type="CDD" id="cd20849">
    <property type="entry name" value="C1_DGKzeta_rpt1"/>
    <property type="match status" value="1"/>
</dbReference>
<keyword evidence="8" id="KW-0963">Cytoplasm</keyword>
<feature type="region of interest" description="Disordered" evidence="44">
    <location>
        <begin position="434"/>
        <end position="457"/>
    </location>
</feature>
<feature type="region of interest" description="Disordered" evidence="44">
    <location>
        <begin position="66"/>
        <end position="85"/>
    </location>
</feature>
<comment type="catalytic activity">
    <reaction evidence="24">
        <text>1,2-didecanoyl-sn-glycerol + ATP = 1,2-didecanoyl-sn-glycero-3-phosphate + ADP + H(+)</text>
        <dbReference type="Rhea" id="RHEA:43428"/>
        <dbReference type="ChEBI" id="CHEBI:15378"/>
        <dbReference type="ChEBI" id="CHEBI:18155"/>
        <dbReference type="ChEBI" id="CHEBI:30616"/>
        <dbReference type="ChEBI" id="CHEBI:78227"/>
        <dbReference type="ChEBI" id="CHEBI:456216"/>
    </reaction>
    <physiologicalReaction direction="left-to-right" evidence="24">
        <dbReference type="Rhea" id="RHEA:43429"/>
    </physiologicalReaction>
</comment>
<evidence type="ECO:0000256" key="32">
    <source>
        <dbReference type="ARBA" id="ARBA00034647"/>
    </source>
</evidence>
<evidence type="ECO:0000256" key="3">
    <source>
        <dbReference type="ARBA" id="ARBA00004510"/>
    </source>
</evidence>
<comment type="catalytic activity">
    <reaction evidence="30">
        <text>1-O-hexadecyl-2-(9Z-octadecenoyl)-sn-glycerol + ATP = 1-O-hexadecyl-2-(9Z-octadecenoyl)-sn-glycero-3-phosphate + ADP + H(+)</text>
        <dbReference type="Rhea" id="RHEA:40407"/>
        <dbReference type="ChEBI" id="CHEBI:15378"/>
        <dbReference type="ChEBI" id="CHEBI:30616"/>
        <dbReference type="ChEBI" id="CHEBI:77185"/>
        <dbReference type="ChEBI" id="CHEBI:77187"/>
        <dbReference type="ChEBI" id="CHEBI:456216"/>
    </reaction>
    <physiologicalReaction direction="left-to-right" evidence="30">
        <dbReference type="Rhea" id="RHEA:40408"/>
    </physiologicalReaction>
</comment>
<sequence length="1078" mass="119711">METFFRRHFQRKVPGPGEGQRRPGGVGLPTGKARRRSPAGQASSSLAQRRRSSGQLQGCLPVCGVGAQGTRRRRSSTAPPSCNPRFLVDEVPTAQPATGGARLLGAPLLLAGLVGMNEEEEGERVQKDMTVAALSATQPGAESPGRPPPQAARALLPVPRCLRRRRTSSHLLPADVVYDCARWGLHGYYSCLSQQRPGGQHPGPMMPARVRPLSRRRQVALRRKSAGPQAWSALLAKAITKSGLQHLAPPPPTPGAPCSEPERQIRSTVDWSESATYGEHIWFETNVSGDFCYVGEQYCVAKMLKSVSRRKCAACKIVVHTPCIAQLEKINFRCKPSFRESGSRNIREPTFVRHHWVHRRRQDGKCRHCGKGFQQKFTFHSKEIVAISCSWCKQAYHSKVSCFMLQQIEEPCSLGVHAAVVIPPTWILRARRPQNTLKASKKKKRASFKRKSSKKGPEGAKIIQSFLWYLNPRQVFDLSQGGPKEALEMYRKVHNLRILACGGDGTVGWILSTLDQLRLKPPPPVAILPLGTGNDLARTLNWGGGYTDEPVSKILSHVEEGNVVQLDRWDLRAEPNPEAGPEERDDGATDRLPLDVFNNYFSLGFDAHVTLEFHESREANPEKFNSRFRNKMFYAGTAFSDFLMGSSKDLAKHIRVVCDGTDLTPKIQDLKPQCIVFLNIPRYCAGTMPWGHPGEHHDFEPQRHDDGYLEVIGFTMTSLAALQVGGHGERLTQCREVVLTTSKAIPVQVDGEPCKLAASRIRIALRNQATMVQKAKRRSAAPLHSDQQPVPEQLRIQVSRVSMHDYEALHYDKEQLKEASVPLGTVVVPGDSDLELCRAHIERLQQEPEGAGAGSPTCQKLSPKWCFLDATTASRFYRIDRAQEHLNYVTEIAQDEIYILDPELLGASARPDLPTPTSPLPTSPCSPTPRSLSGDAAAPKGEELIEAAKRNDFCKLQELHRAGGDLMHRDERSRTLLHHAVSTGSKDVVRYLLDHAPPEILDAVEENGETCLHQAAALGQRTICHYIVEAGASLMKTDQQGDTPRQRAEKAQDTELAAYLENRQHYQMIQREDQETAV</sequence>
<evidence type="ECO:0000256" key="31">
    <source>
        <dbReference type="ARBA" id="ARBA00034642"/>
    </source>
</evidence>
<dbReference type="PANTHER" id="PTHR11255:SF43">
    <property type="entry name" value="DIACYLGLYCEROL KINASE ZETA"/>
    <property type="match status" value="1"/>
</dbReference>
<dbReference type="InterPro" id="IPR002219">
    <property type="entry name" value="PKC_DAG/PE"/>
</dbReference>
<feature type="compositionally biased region" description="Basic residues" evidence="44">
    <location>
        <begin position="1"/>
        <end position="11"/>
    </location>
</feature>
<evidence type="ECO:0000256" key="14">
    <source>
        <dbReference type="ARBA" id="ARBA00022771"/>
    </source>
</evidence>
<dbReference type="InterPro" id="IPR002110">
    <property type="entry name" value="Ankyrin_rpt"/>
</dbReference>
<evidence type="ECO:0000256" key="41">
    <source>
        <dbReference type="ARBA" id="ARBA00060536"/>
    </source>
</evidence>
<dbReference type="Pfam" id="PF00781">
    <property type="entry name" value="DAGK_cat"/>
    <property type="match status" value="1"/>
</dbReference>
<dbReference type="AlphaFoldDB" id="A0A3Q2H7Q9"/>
<dbReference type="Pfam" id="PF00130">
    <property type="entry name" value="C1_1"/>
    <property type="match status" value="1"/>
</dbReference>
<evidence type="ECO:0000256" key="22">
    <source>
        <dbReference type="ARBA" id="ARBA00023273"/>
    </source>
</evidence>
<dbReference type="FunFam" id="2.60.200.40:FF:000002">
    <property type="entry name" value="Diacylglycerol kinase"/>
    <property type="match status" value="1"/>
</dbReference>
<evidence type="ECO:0000256" key="4">
    <source>
        <dbReference type="ARBA" id="ARBA00004514"/>
    </source>
</evidence>
<dbReference type="GO" id="GO:0005886">
    <property type="term" value="C:plasma membrane"/>
    <property type="evidence" value="ECO:0007669"/>
    <property type="project" value="UniProtKB-SubCell"/>
</dbReference>
<evidence type="ECO:0000256" key="42">
    <source>
        <dbReference type="PROSITE-ProRule" id="PRU00023"/>
    </source>
</evidence>
<evidence type="ECO:0000256" key="26">
    <source>
        <dbReference type="ARBA" id="ARBA00023411"/>
    </source>
</evidence>
<organism evidence="46 47">
    <name type="scientific">Equus caballus</name>
    <name type="common">Horse</name>
    <dbReference type="NCBI Taxonomy" id="9796"/>
    <lineage>
        <taxon>Eukaryota</taxon>
        <taxon>Metazoa</taxon>
        <taxon>Chordata</taxon>
        <taxon>Craniata</taxon>
        <taxon>Vertebrata</taxon>
        <taxon>Euteleostomi</taxon>
        <taxon>Mammalia</taxon>
        <taxon>Eutheria</taxon>
        <taxon>Laurasiatheria</taxon>
        <taxon>Perissodactyla</taxon>
        <taxon>Equidae</taxon>
        <taxon>Equus</taxon>
    </lineage>
</organism>
<feature type="region of interest" description="Disordered" evidence="44">
    <location>
        <begin position="909"/>
        <end position="937"/>
    </location>
</feature>
<keyword evidence="18 42" id="KW-0040">ANK repeat</keyword>
<accession>A0A3Q2H7Q9</accession>
<dbReference type="GO" id="GO:0047649">
    <property type="term" value="F:alkylglycerol kinase activity"/>
    <property type="evidence" value="ECO:0007669"/>
    <property type="project" value="UniProtKB-EC"/>
</dbReference>
<evidence type="ECO:0000256" key="18">
    <source>
        <dbReference type="ARBA" id="ARBA00023043"/>
    </source>
</evidence>
<evidence type="ECO:0000256" key="43">
    <source>
        <dbReference type="RuleBase" id="RU361128"/>
    </source>
</evidence>
<dbReference type="PROSITE" id="PS50146">
    <property type="entry name" value="DAGK"/>
    <property type="match status" value="1"/>
</dbReference>
<comment type="catalytic activity">
    <reaction evidence="39">
        <text>1,2-ditetradecanoyl-sn-glycerol + ATP = 1,2-ditetradecanoyl-sn-glycero-3-phosphate + ADP + H(+)</text>
        <dbReference type="Rhea" id="RHEA:43444"/>
        <dbReference type="ChEBI" id="CHEBI:15378"/>
        <dbReference type="ChEBI" id="CHEBI:30616"/>
        <dbReference type="ChEBI" id="CHEBI:80651"/>
        <dbReference type="ChEBI" id="CHEBI:83550"/>
        <dbReference type="ChEBI" id="CHEBI:456216"/>
    </reaction>
    <physiologicalReaction direction="left-to-right" evidence="39">
        <dbReference type="Rhea" id="RHEA:43445"/>
    </physiologicalReaction>
</comment>
<protein>
    <recommendedName>
        <fullName evidence="43">Diacylglycerol kinase</fullName>
        <shortName evidence="43">DAG kinase</shortName>
        <ecNumber evidence="43">2.7.1.107</ecNumber>
    </recommendedName>
</protein>
<keyword evidence="12" id="KW-0677">Repeat</keyword>